<dbReference type="PRINTS" id="PR00151">
    <property type="entry name" value="PORPHBDMNASE"/>
</dbReference>
<dbReference type="GO" id="GO:0005737">
    <property type="term" value="C:cytoplasm"/>
    <property type="evidence" value="ECO:0007669"/>
    <property type="project" value="UniProtKB-UniRule"/>
</dbReference>
<evidence type="ECO:0000256" key="4">
    <source>
        <dbReference type="ARBA" id="ARBA00011245"/>
    </source>
</evidence>
<evidence type="ECO:0000313" key="11">
    <source>
        <dbReference type="EMBL" id="KYO54816.1"/>
    </source>
</evidence>
<dbReference type="UniPathway" id="UPA00251">
    <property type="reaction ID" value="UER00319"/>
</dbReference>
<dbReference type="Gene3D" id="3.30.160.40">
    <property type="entry name" value="Porphobilinogen deaminase, C-terminal domain"/>
    <property type="match status" value="1"/>
</dbReference>
<dbReference type="GO" id="GO:0006782">
    <property type="term" value="P:protoporphyrinogen IX biosynthetic process"/>
    <property type="evidence" value="ECO:0007669"/>
    <property type="project" value="UniProtKB-UniRule"/>
</dbReference>
<dbReference type="PROSITE" id="PS00533">
    <property type="entry name" value="PORPHOBILINOGEN_DEAM"/>
    <property type="match status" value="1"/>
</dbReference>
<dbReference type="Pfam" id="PF01379">
    <property type="entry name" value="Porphobil_deam"/>
    <property type="match status" value="1"/>
</dbReference>
<sequence length="329" mass="34453">MVTHPLLRIGTRGSPLALAQANEVRGRLAALDPALAAAGAVEIVIIRTTGDQVQDRTLVELGGKGLFTKEIEEALITGAIDLAVHSMKDMPTELPEGLAITALLPREDPRDAFLSLKARRLDDLPAGAVIGTASLRRQAQLLAARPDLTVVPLRGNVQTRLSRLREGRIDATLLAMAGLNRLKLTEVDRSPIDPAVMLPAVAQGAIGIETRSADDRTNAWVGALDDGETALAVIAERALLAVLDGSCRTPIAALARRDDDGRLALTGRVASPDGGTLLEEASMADVGAADRAAAEALGRRVGTALRERAGEDIARWAAGVTGQWVPGAT</sequence>
<comment type="catalytic activity">
    <reaction evidence="7 8">
        <text>4 porphobilinogen + H2O = hydroxymethylbilane + 4 NH4(+)</text>
        <dbReference type="Rhea" id="RHEA:13185"/>
        <dbReference type="ChEBI" id="CHEBI:15377"/>
        <dbReference type="ChEBI" id="CHEBI:28938"/>
        <dbReference type="ChEBI" id="CHEBI:57845"/>
        <dbReference type="ChEBI" id="CHEBI:58126"/>
        <dbReference type="EC" id="2.5.1.61"/>
    </reaction>
</comment>
<evidence type="ECO:0000256" key="7">
    <source>
        <dbReference type="ARBA" id="ARBA00048169"/>
    </source>
</evidence>
<comment type="cofactor">
    <cofactor evidence="8">
        <name>dipyrromethane</name>
        <dbReference type="ChEBI" id="CHEBI:60342"/>
    </cofactor>
    <text evidence="8">Binds 1 dipyrromethane group covalently.</text>
</comment>
<comment type="pathway">
    <text evidence="2">Porphyrin-containing compound metabolism; protoporphyrin-IX biosynthesis; coproporphyrinogen-III from 5-aminolevulinate: step 2/4.</text>
</comment>
<name>A0A161R5Z7_9PROT</name>
<evidence type="ECO:0000256" key="3">
    <source>
        <dbReference type="ARBA" id="ARBA00005638"/>
    </source>
</evidence>
<dbReference type="NCBIfam" id="TIGR00212">
    <property type="entry name" value="hemC"/>
    <property type="match status" value="1"/>
</dbReference>
<evidence type="ECO:0000313" key="12">
    <source>
        <dbReference type="Proteomes" id="UP000075787"/>
    </source>
</evidence>
<dbReference type="EMBL" id="LPZR01000079">
    <property type="protein sequence ID" value="KYO54816.1"/>
    <property type="molecule type" value="Genomic_DNA"/>
</dbReference>
<reference evidence="11 12" key="1">
    <citation type="submission" date="2015-12" db="EMBL/GenBank/DDBJ databases">
        <title>Genome sequence of Tistrella mobilis MCCC 1A02139.</title>
        <authorList>
            <person name="Lu L."/>
            <person name="Lai Q."/>
            <person name="Shao Z."/>
            <person name="Qian P."/>
        </authorList>
    </citation>
    <scope>NUCLEOTIDE SEQUENCE [LARGE SCALE GENOMIC DNA]</scope>
    <source>
        <strain evidence="11 12">MCCC 1A02139</strain>
    </source>
</reference>
<dbReference type="RefSeq" id="WP_062762732.1">
    <property type="nucleotide sequence ID" value="NZ_CP121045.1"/>
</dbReference>
<dbReference type="Proteomes" id="UP000075787">
    <property type="component" value="Unassembled WGS sequence"/>
</dbReference>
<dbReference type="InterPro" id="IPR022419">
    <property type="entry name" value="Porphobilin_deaminase_cofac_BS"/>
</dbReference>
<evidence type="ECO:0000259" key="10">
    <source>
        <dbReference type="Pfam" id="PF03900"/>
    </source>
</evidence>
<comment type="function">
    <text evidence="1 8">Tetrapolymerization of the monopyrrole PBG into the hydroxymethylbilane pre-uroporphyrinogen in several discrete steps.</text>
</comment>
<dbReference type="EC" id="2.5.1.61" evidence="8"/>
<evidence type="ECO:0000256" key="1">
    <source>
        <dbReference type="ARBA" id="ARBA00002869"/>
    </source>
</evidence>
<dbReference type="OrthoDB" id="9810298at2"/>
<dbReference type="InterPro" id="IPR022417">
    <property type="entry name" value="Porphobilin_deaminase_N"/>
</dbReference>
<feature type="domain" description="Porphobilinogen deaminase N-terminal" evidence="9">
    <location>
        <begin position="7"/>
        <end position="218"/>
    </location>
</feature>
<evidence type="ECO:0000256" key="5">
    <source>
        <dbReference type="ARBA" id="ARBA00022679"/>
    </source>
</evidence>
<dbReference type="FunFam" id="3.40.190.10:FF:000004">
    <property type="entry name" value="Porphobilinogen deaminase"/>
    <property type="match status" value="1"/>
</dbReference>
<comment type="caution">
    <text evidence="11">The sequence shown here is derived from an EMBL/GenBank/DDBJ whole genome shotgun (WGS) entry which is preliminary data.</text>
</comment>
<dbReference type="PANTHER" id="PTHR11557">
    <property type="entry name" value="PORPHOBILINOGEN DEAMINASE"/>
    <property type="match status" value="1"/>
</dbReference>
<keyword evidence="5 8" id="KW-0808">Transferase</keyword>
<evidence type="ECO:0000256" key="2">
    <source>
        <dbReference type="ARBA" id="ARBA00004735"/>
    </source>
</evidence>
<protein>
    <recommendedName>
        <fullName evidence="8">Porphobilinogen deaminase</fullName>
        <shortName evidence="8">PBG</shortName>
        <ecNumber evidence="8">2.5.1.61</ecNumber>
    </recommendedName>
    <alternativeName>
        <fullName evidence="8">Hydroxymethylbilane synthase</fullName>
        <shortName evidence="8">HMBS</shortName>
    </alternativeName>
    <alternativeName>
        <fullName evidence="8">Pre-uroporphyrinogen synthase</fullName>
    </alternativeName>
</protein>
<feature type="domain" description="Porphobilinogen deaminase C-terminal" evidence="10">
    <location>
        <begin position="231"/>
        <end position="306"/>
    </location>
</feature>
<dbReference type="Pfam" id="PF03900">
    <property type="entry name" value="Porphobil_deamC"/>
    <property type="match status" value="1"/>
</dbReference>
<dbReference type="Gene3D" id="3.40.190.10">
    <property type="entry name" value="Periplasmic binding protein-like II"/>
    <property type="match status" value="2"/>
</dbReference>
<evidence type="ECO:0000256" key="6">
    <source>
        <dbReference type="ARBA" id="ARBA00023244"/>
    </source>
</evidence>
<dbReference type="InterPro" id="IPR000860">
    <property type="entry name" value="HemC"/>
</dbReference>
<dbReference type="SUPFAM" id="SSF53850">
    <property type="entry name" value="Periplasmic binding protein-like II"/>
    <property type="match status" value="1"/>
</dbReference>
<comment type="similarity">
    <text evidence="3 8">Belongs to the HMBS family.</text>
</comment>
<dbReference type="InterPro" id="IPR036803">
    <property type="entry name" value="Porphobilinogen_deaminase_C_sf"/>
</dbReference>
<gene>
    <name evidence="8" type="primary">hemC</name>
    <name evidence="11" type="ORF">AUP44_03180</name>
</gene>
<dbReference type="GeneID" id="97239903"/>
<dbReference type="FunFam" id="3.40.190.10:FF:000005">
    <property type="entry name" value="Porphobilinogen deaminase"/>
    <property type="match status" value="1"/>
</dbReference>
<proteinExistence type="inferred from homology"/>
<evidence type="ECO:0000259" key="9">
    <source>
        <dbReference type="Pfam" id="PF01379"/>
    </source>
</evidence>
<comment type="subunit">
    <text evidence="4 8">Monomer.</text>
</comment>
<dbReference type="GO" id="GO:0004418">
    <property type="term" value="F:hydroxymethylbilane synthase activity"/>
    <property type="evidence" value="ECO:0007669"/>
    <property type="project" value="UniProtKB-UniRule"/>
</dbReference>
<evidence type="ECO:0000256" key="8">
    <source>
        <dbReference type="HAMAP-Rule" id="MF_00260"/>
    </source>
</evidence>
<organism evidence="11 12">
    <name type="scientific">Tistrella mobilis</name>
    <dbReference type="NCBI Taxonomy" id="171437"/>
    <lineage>
        <taxon>Bacteria</taxon>
        <taxon>Pseudomonadati</taxon>
        <taxon>Pseudomonadota</taxon>
        <taxon>Alphaproteobacteria</taxon>
        <taxon>Geminicoccales</taxon>
        <taxon>Geminicoccaceae</taxon>
        <taxon>Tistrella</taxon>
    </lineage>
</organism>
<dbReference type="InterPro" id="IPR022418">
    <property type="entry name" value="Porphobilinogen_deaminase_C"/>
</dbReference>
<dbReference type="SUPFAM" id="SSF54782">
    <property type="entry name" value="Porphobilinogen deaminase (hydroxymethylbilane synthase), C-terminal domain"/>
    <property type="match status" value="1"/>
</dbReference>
<dbReference type="PIRSF" id="PIRSF001438">
    <property type="entry name" value="4pyrrol_synth_OHMeBilane_synth"/>
    <property type="match status" value="1"/>
</dbReference>
<feature type="modified residue" description="S-(dipyrrolylmethanemethyl)cysteine" evidence="8">
    <location>
        <position position="247"/>
    </location>
</feature>
<dbReference type="PANTHER" id="PTHR11557:SF0">
    <property type="entry name" value="PORPHOBILINOGEN DEAMINASE"/>
    <property type="match status" value="1"/>
</dbReference>
<dbReference type="AlphaFoldDB" id="A0A161R5Z7"/>
<comment type="miscellaneous">
    <text evidence="8">The porphobilinogen subunits are added to the dipyrromethane group.</text>
</comment>
<accession>A0A161R5Z7</accession>
<keyword evidence="6 8" id="KW-0627">Porphyrin biosynthesis</keyword>
<dbReference type="HAMAP" id="MF_00260">
    <property type="entry name" value="Porphobil_deam"/>
    <property type="match status" value="1"/>
</dbReference>